<evidence type="ECO:0000256" key="5">
    <source>
        <dbReference type="ARBA" id="ARBA00023274"/>
    </source>
</evidence>
<evidence type="ECO:0000313" key="8">
    <source>
        <dbReference type="EMBL" id="OGY33919.1"/>
    </source>
</evidence>
<protein>
    <recommendedName>
        <fullName evidence="6">Large ribosomal subunit protein bL21</fullName>
    </recommendedName>
</protein>
<dbReference type="Proteomes" id="UP000177528">
    <property type="component" value="Unassembled WGS sequence"/>
</dbReference>
<dbReference type="PANTHER" id="PTHR21349">
    <property type="entry name" value="50S RIBOSOMAL PROTEIN L21"/>
    <property type="match status" value="1"/>
</dbReference>
<reference evidence="8 9" key="1">
    <citation type="journal article" date="2016" name="Nat. Commun.">
        <title>Thousands of microbial genomes shed light on interconnected biogeochemical processes in an aquifer system.</title>
        <authorList>
            <person name="Anantharaman K."/>
            <person name="Brown C.T."/>
            <person name="Hug L.A."/>
            <person name="Sharon I."/>
            <person name="Castelle C.J."/>
            <person name="Probst A.J."/>
            <person name="Thomas B.C."/>
            <person name="Singh A."/>
            <person name="Wilkins M.J."/>
            <person name="Karaoz U."/>
            <person name="Brodie E.L."/>
            <person name="Williams K.H."/>
            <person name="Hubbard S.S."/>
            <person name="Banfield J.F."/>
        </authorList>
    </citation>
    <scope>NUCLEOTIDE SEQUENCE [LARGE SCALE GENOMIC DNA]</scope>
</reference>
<dbReference type="GO" id="GO:0005840">
    <property type="term" value="C:ribosome"/>
    <property type="evidence" value="ECO:0007669"/>
    <property type="project" value="UniProtKB-KW"/>
</dbReference>
<gene>
    <name evidence="6" type="primary">rplU</name>
    <name evidence="8" type="ORF">A3D99_01655</name>
</gene>
<dbReference type="InterPro" id="IPR001787">
    <property type="entry name" value="Ribosomal_bL21"/>
</dbReference>
<evidence type="ECO:0000256" key="6">
    <source>
        <dbReference type="HAMAP-Rule" id="MF_01363"/>
    </source>
</evidence>
<dbReference type="InterPro" id="IPR036164">
    <property type="entry name" value="bL21-like_sf"/>
</dbReference>
<name>A0A1G1X1M9_9BACT</name>
<dbReference type="GO" id="GO:0006412">
    <property type="term" value="P:translation"/>
    <property type="evidence" value="ECO:0007669"/>
    <property type="project" value="UniProtKB-UniRule"/>
</dbReference>
<dbReference type="NCBIfam" id="TIGR00061">
    <property type="entry name" value="L21"/>
    <property type="match status" value="1"/>
</dbReference>
<evidence type="ECO:0000256" key="2">
    <source>
        <dbReference type="ARBA" id="ARBA00022730"/>
    </source>
</evidence>
<comment type="caution">
    <text evidence="8">The sequence shown here is derived from an EMBL/GenBank/DDBJ whole genome shotgun (WGS) entry which is preliminary data.</text>
</comment>
<keyword evidence="3 6" id="KW-0694">RNA-binding</keyword>
<evidence type="ECO:0000256" key="7">
    <source>
        <dbReference type="RuleBase" id="RU000562"/>
    </source>
</evidence>
<comment type="function">
    <text evidence="6 7">This protein binds to 23S rRNA in the presence of protein L20.</text>
</comment>
<dbReference type="GO" id="GO:1990904">
    <property type="term" value="C:ribonucleoprotein complex"/>
    <property type="evidence" value="ECO:0007669"/>
    <property type="project" value="UniProtKB-KW"/>
</dbReference>
<evidence type="ECO:0000256" key="4">
    <source>
        <dbReference type="ARBA" id="ARBA00022980"/>
    </source>
</evidence>
<organism evidence="8 9">
    <name type="scientific">Candidatus Andersenbacteria bacterium RIFCSPHIGHO2_12_FULL_45_11</name>
    <dbReference type="NCBI Taxonomy" id="1797281"/>
    <lineage>
        <taxon>Bacteria</taxon>
        <taxon>Candidatus Anderseniibacteriota</taxon>
    </lineage>
</organism>
<comment type="subunit">
    <text evidence="6">Part of the 50S ribosomal subunit. Contacts protein L20.</text>
</comment>
<keyword evidence="5 6" id="KW-0687">Ribonucleoprotein</keyword>
<dbReference type="Pfam" id="PF00829">
    <property type="entry name" value="Ribosomal_L21p"/>
    <property type="match status" value="1"/>
</dbReference>
<dbReference type="SUPFAM" id="SSF141091">
    <property type="entry name" value="L21p-like"/>
    <property type="match status" value="1"/>
</dbReference>
<proteinExistence type="inferred from homology"/>
<evidence type="ECO:0000256" key="3">
    <source>
        <dbReference type="ARBA" id="ARBA00022884"/>
    </source>
</evidence>
<dbReference type="EMBL" id="MHHR01000025">
    <property type="protein sequence ID" value="OGY33919.1"/>
    <property type="molecule type" value="Genomic_DNA"/>
</dbReference>
<dbReference type="PROSITE" id="PS01169">
    <property type="entry name" value="RIBOSOMAL_L21"/>
    <property type="match status" value="1"/>
</dbReference>
<dbReference type="GO" id="GO:0019843">
    <property type="term" value="F:rRNA binding"/>
    <property type="evidence" value="ECO:0007669"/>
    <property type="project" value="UniProtKB-UniRule"/>
</dbReference>
<keyword evidence="2 6" id="KW-0699">rRNA-binding</keyword>
<sequence length="105" mass="11723">MKTAVIKVLGKQYVVHEGDKLTVDHMQGEEGSKVEFVEVLLSATDEDVQIGMPLVEGVKVEAEIVLQGRHKKVTGVKMKAKKRNMHYFGHKQHMTVVQIGKITAK</sequence>
<dbReference type="PANTHER" id="PTHR21349:SF0">
    <property type="entry name" value="LARGE RIBOSOMAL SUBUNIT PROTEIN BL21M"/>
    <property type="match status" value="1"/>
</dbReference>
<accession>A0A1G1X1M9</accession>
<dbReference type="InterPro" id="IPR028909">
    <property type="entry name" value="bL21-like"/>
</dbReference>
<evidence type="ECO:0000256" key="1">
    <source>
        <dbReference type="ARBA" id="ARBA00008563"/>
    </source>
</evidence>
<dbReference type="InterPro" id="IPR018258">
    <property type="entry name" value="Ribosomal_bL21_CS"/>
</dbReference>
<comment type="similarity">
    <text evidence="1 6 7">Belongs to the bacterial ribosomal protein bL21 family.</text>
</comment>
<evidence type="ECO:0000313" key="9">
    <source>
        <dbReference type="Proteomes" id="UP000177528"/>
    </source>
</evidence>
<dbReference type="GO" id="GO:0005737">
    <property type="term" value="C:cytoplasm"/>
    <property type="evidence" value="ECO:0007669"/>
    <property type="project" value="UniProtKB-ARBA"/>
</dbReference>
<dbReference type="GO" id="GO:0003735">
    <property type="term" value="F:structural constituent of ribosome"/>
    <property type="evidence" value="ECO:0007669"/>
    <property type="project" value="InterPro"/>
</dbReference>
<dbReference type="HAMAP" id="MF_01363">
    <property type="entry name" value="Ribosomal_bL21"/>
    <property type="match status" value="1"/>
</dbReference>
<keyword evidence="4 6" id="KW-0689">Ribosomal protein</keyword>
<dbReference type="AlphaFoldDB" id="A0A1G1X1M9"/>